<dbReference type="PIRSF" id="PIRSF005096">
    <property type="entry name" value="GALM"/>
    <property type="match status" value="1"/>
</dbReference>
<evidence type="ECO:0000256" key="2">
    <source>
        <dbReference type="ARBA" id="ARBA00005028"/>
    </source>
</evidence>
<keyword evidence="10" id="KW-1185">Reference proteome</keyword>
<dbReference type="PANTHER" id="PTHR10091:SF0">
    <property type="entry name" value="GALACTOSE MUTAROTASE"/>
    <property type="match status" value="1"/>
</dbReference>
<dbReference type="RefSeq" id="WP_158354066.1">
    <property type="nucleotide sequence ID" value="NZ_JAHQCX010000010.1"/>
</dbReference>
<dbReference type="InterPro" id="IPR018052">
    <property type="entry name" value="Ald1_epimerase_CS"/>
</dbReference>
<comment type="caution">
    <text evidence="9">The sequence shown here is derived from an EMBL/GenBank/DDBJ whole genome shotgun (WGS) entry which is preliminary data.</text>
</comment>
<gene>
    <name evidence="9" type="ORF">KTH90_15075</name>
</gene>
<evidence type="ECO:0000256" key="1">
    <source>
        <dbReference type="ARBA" id="ARBA00001614"/>
    </source>
</evidence>
<dbReference type="InterPro" id="IPR047215">
    <property type="entry name" value="Galactose_mutarotase-like"/>
</dbReference>
<evidence type="ECO:0000313" key="10">
    <source>
        <dbReference type="Proteomes" id="UP001314681"/>
    </source>
</evidence>
<comment type="pathway">
    <text evidence="2 8">Carbohydrate metabolism; hexose metabolism.</text>
</comment>
<dbReference type="Pfam" id="PF01263">
    <property type="entry name" value="Aldose_epim"/>
    <property type="match status" value="1"/>
</dbReference>
<keyword evidence="7 8" id="KW-0119">Carbohydrate metabolism</keyword>
<dbReference type="Gene3D" id="2.70.98.10">
    <property type="match status" value="1"/>
</dbReference>
<proteinExistence type="inferred from homology"/>
<dbReference type="EC" id="5.1.3.3" evidence="4 8"/>
<sequence>MGVTATYGSDSQVTLYTLVNENKMELTVCDLGAVLYRLVVPDRNGEMRDVVLGYQDLNNYRCNDPGLGAVIGRNANRISHASFTQNGRTFRLDQNEGGNNLHSGFDRYFERMWEAAAGGTETEPSVSFKLHSPDGDQGFPGQADIQVTYTLTKENEVKISYHAISDQDTIFNMTNHSYFNLCGHDSGTVGDHLLWIDADAYTPADQACIPTGGICPVEGTPMDFRVPKRIGLEIGSDEQELRWGCGYNQNFVLNDPGSGKPFAILACQESGISMEMYTDLPGVQVYTGNYLNGEVGKGGCRYEKWAGVCFETQYFPDTPNKPVFPTSFVKAGTAYEADTTYKFHTINFPHYNGFFGKNDRIQGPFILNNNK</sequence>
<dbReference type="CDD" id="cd09019">
    <property type="entry name" value="galactose_mutarotase_like"/>
    <property type="match status" value="1"/>
</dbReference>
<dbReference type="InterPro" id="IPR011013">
    <property type="entry name" value="Gal_mutarotase_sf_dom"/>
</dbReference>
<dbReference type="NCBIfam" id="NF008277">
    <property type="entry name" value="PRK11055.1"/>
    <property type="match status" value="1"/>
</dbReference>
<accession>A0ABS6K9Y4</accession>
<dbReference type="PROSITE" id="PS00545">
    <property type="entry name" value="ALDOSE_1_EPIMERASE"/>
    <property type="match status" value="1"/>
</dbReference>
<dbReference type="SUPFAM" id="SSF74650">
    <property type="entry name" value="Galactose mutarotase-like"/>
    <property type="match status" value="1"/>
</dbReference>
<keyword evidence="6 8" id="KW-0413">Isomerase</keyword>
<dbReference type="PANTHER" id="PTHR10091">
    <property type="entry name" value="ALDOSE-1-EPIMERASE"/>
    <property type="match status" value="1"/>
</dbReference>
<dbReference type="InterPro" id="IPR008183">
    <property type="entry name" value="Aldose_1/G6P_1-epimerase"/>
</dbReference>
<evidence type="ECO:0000256" key="5">
    <source>
        <dbReference type="ARBA" id="ARBA00014165"/>
    </source>
</evidence>
<name>A0ABS6K9Y4_9FIRM</name>
<evidence type="ECO:0000256" key="7">
    <source>
        <dbReference type="ARBA" id="ARBA00023277"/>
    </source>
</evidence>
<evidence type="ECO:0000256" key="8">
    <source>
        <dbReference type="PIRNR" id="PIRNR005096"/>
    </source>
</evidence>
<organism evidence="9 10">
    <name type="scientific">Diplocloster modestus</name>
    <dbReference type="NCBI Taxonomy" id="2850322"/>
    <lineage>
        <taxon>Bacteria</taxon>
        <taxon>Bacillati</taxon>
        <taxon>Bacillota</taxon>
        <taxon>Clostridia</taxon>
        <taxon>Lachnospirales</taxon>
        <taxon>Lachnospiraceae</taxon>
        <taxon>Diplocloster</taxon>
    </lineage>
</organism>
<evidence type="ECO:0000256" key="4">
    <source>
        <dbReference type="ARBA" id="ARBA00013185"/>
    </source>
</evidence>
<protein>
    <recommendedName>
        <fullName evidence="5 8">Aldose 1-epimerase</fullName>
        <ecNumber evidence="4 8">5.1.3.3</ecNumber>
    </recommendedName>
</protein>
<dbReference type="EMBL" id="JAHQCX010000010">
    <property type="protein sequence ID" value="MBU9727338.1"/>
    <property type="molecule type" value="Genomic_DNA"/>
</dbReference>
<dbReference type="InterPro" id="IPR014718">
    <property type="entry name" value="GH-type_carb-bd"/>
</dbReference>
<comment type="similarity">
    <text evidence="3 8">Belongs to the aldose epimerase family.</text>
</comment>
<evidence type="ECO:0000256" key="3">
    <source>
        <dbReference type="ARBA" id="ARBA00006206"/>
    </source>
</evidence>
<evidence type="ECO:0000313" key="9">
    <source>
        <dbReference type="EMBL" id="MBU9727338.1"/>
    </source>
</evidence>
<comment type="catalytic activity">
    <reaction evidence="1 8">
        <text>alpha-D-glucose = beta-D-glucose</text>
        <dbReference type="Rhea" id="RHEA:10264"/>
        <dbReference type="ChEBI" id="CHEBI:15903"/>
        <dbReference type="ChEBI" id="CHEBI:17925"/>
        <dbReference type="EC" id="5.1.3.3"/>
    </reaction>
</comment>
<reference evidence="9 10" key="1">
    <citation type="submission" date="2021-06" db="EMBL/GenBank/DDBJ databases">
        <title>Description of novel taxa of the family Lachnospiraceae.</title>
        <authorList>
            <person name="Chaplin A.V."/>
            <person name="Sokolova S.R."/>
            <person name="Pikina A.P."/>
            <person name="Korzhanova M."/>
            <person name="Belova V."/>
            <person name="Korostin D."/>
            <person name="Efimov B.A."/>
        </authorList>
    </citation>
    <scope>NUCLEOTIDE SEQUENCE [LARGE SCALE GENOMIC DNA]</scope>
    <source>
        <strain evidence="9 10">ASD4241</strain>
    </source>
</reference>
<evidence type="ECO:0000256" key="6">
    <source>
        <dbReference type="ARBA" id="ARBA00023235"/>
    </source>
</evidence>
<dbReference type="Proteomes" id="UP001314681">
    <property type="component" value="Unassembled WGS sequence"/>
</dbReference>
<dbReference type="InterPro" id="IPR015443">
    <property type="entry name" value="Aldose_1-epimerase"/>
</dbReference>